<evidence type="ECO:0000256" key="4">
    <source>
        <dbReference type="ARBA" id="ARBA00022692"/>
    </source>
</evidence>
<feature type="domain" description="Mechanosensitive ion channel MscS" evidence="8">
    <location>
        <begin position="198"/>
        <end position="262"/>
    </location>
</feature>
<feature type="transmembrane region" description="Helical" evidence="7">
    <location>
        <begin position="112"/>
        <end position="134"/>
    </location>
</feature>
<comment type="subcellular location">
    <subcellularLocation>
        <location evidence="1">Cell membrane</location>
        <topology evidence="1">Multi-pass membrane protein</topology>
    </subcellularLocation>
</comment>
<evidence type="ECO:0000256" key="6">
    <source>
        <dbReference type="ARBA" id="ARBA00023136"/>
    </source>
</evidence>
<feature type="transmembrane region" description="Helical" evidence="7">
    <location>
        <begin position="182"/>
        <end position="210"/>
    </location>
</feature>
<proteinExistence type="inferred from homology"/>
<keyword evidence="5 7" id="KW-1133">Transmembrane helix</keyword>
<dbReference type="GO" id="GO:0008381">
    <property type="term" value="F:mechanosensitive monoatomic ion channel activity"/>
    <property type="evidence" value="ECO:0007669"/>
    <property type="project" value="UniProtKB-ARBA"/>
</dbReference>
<feature type="transmembrane region" description="Helical" evidence="7">
    <location>
        <begin position="146"/>
        <end position="170"/>
    </location>
</feature>
<dbReference type="Pfam" id="PF21088">
    <property type="entry name" value="MS_channel_1st"/>
    <property type="match status" value="1"/>
</dbReference>
<keyword evidence="4 7" id="KW-0812">Transmembrane</keyword>
<dbReference type="Proteomes" id="UP000197097">
    <property type="component" value="Unassembled WGS sequence"/>
</dbReference>
<accession>A0A246JYB6</accession>
<dbReference type="Pfam" id="PF00924">
    <property type="entry name" value="MS_channel_2nd"/>
    <property type="match status" value="1"/>
</dbReference>
<dbReference type="SUPFAM" id="SSF50182">
    <property type="entry name" value="Sm-like ribonucleoproteins"/>
    <property type="match status" value="1"/>
</dbReference>
<keyword evidence="11" id="KW-1185">Reference proteome</keyword>
<evidence type="ECO:0000313" key="10">
    <source>
        <dbReference type="EMBL" id="OWQ98059.1"/>
    </source>
</evidence>
<evidence type="ECO:0000313" key="11">
    <source>
        <dbReference type="Proteomes" id="UP000197097"/>
    </source>
</evidence>
<dbReference type="PANTHER" id="PTHR30566">
    <property type="entry name" value="YNAI-RELATED MECHANOSENSITIVE ION CHANNEL"/>
    <property type="match status" value="1"/>
</dbReference>
<dbReference type="Gene3D" id="1.10.287.1260">
    <property type="match status" value="1"/>
</dbReference>
<evidence type="ECO:0000256" key="5">
    <source>
        <dbReference type="ARBA" id="ARBA00022989"/>
    </source>
</evidence>
<organism evidence="10 11">
    <name type="scientific">Sphingopyxis witflariensis</name>
    <dbReference type="NCBI Taxonomy" id="173675"/>
    <lineage>
        <taxon>Bacteria</taxon>
        <taxon>Pseudomonadati</taxon>
        <taxon>Pseudomonadota</taxon>
        <taxon>Alphaproteobacteria</taxon>
        <taxon>Sphingomonadales</taxon>
        <taxon>Sphingomonadaceae</taxon>
        <taxon>Sphingopyxis</taxon>
    </lineage>
</organism>
<dbReference type="OrthoDB" id="9809206at2"/>
<dbReference type="Gene3D" id="3.30.70.100">
    <property type="match status" value="1"/>
</dbReference>
<keyword evidence="3" id="KW-1003">Cell membrane</keyword>
<evidence type="ECO:0000256" key="7">
    <source>
        <dbReference type="SAM" id="Phobius"/>
    </source>
</evidence>
<evidence type="ECO:0000256" key="3">
    <source>
        <dbReference type="ARBA" id="ARBA00022475"/>
    </source>
</evidence>
<evidence type="ECO:0000259" key="8">
    <source>
        <dbReference type="Pfam" id="PF00924"/>
    </source>
</evidence>
<dbReference type="GO" id="GO:0005886">
    <property type="term" value="C:plasma membrane"/>
    <property type="evidence" value="ECO:0007669"/>
    <property type="project" value="UniProtKB-SubCell"/>
</dbReference>
<dbReference type="AlphaFoldDB" id="A0A246JYB6"/>
<dbReference type="InterPro" id="IPR011014">
    <property type="entry name" value="MscS_channel_TM-2"/>
</dbReference>
<dbReference type="InterPro" id="IPR011066">
    <property type="entry name" value="MscS_channel_C_sf"/>
</dbReference>
<comment type="similarity">
    <text evidence="2">Belongs to the MscS (TC 1.A.23) family.</text>
</comment>
<dbReference type="EMBL" id="NISJ01000004">
    <property type="protein sequence ID" value="OWQ98059.1"/>
    <property type="molecule type" value="Genomic_DNA"/>
</dbReference>
<evidence type="ECO:0000259" key="9">
    <source>
        <dbReference type="Pfam" id="PF21088"/>
    </source>
</evidence>
<gene>
    <name evidence="10" type="ORF">CDQ91_09815</name>
</gene>
<protein>
    <submittedName>
        <fullName evidence="10">Mechanosensitive ion channel protein MscS</fullName>
    </submittedName>
</protein>
<sequence>MAAKTPAAKNLAATDPLEDLRLLWDSGVSWVHSHWLAIAIAVGAGLAIYFLLSMIRSFALKRALAAPGQFTLTHIVGRVLHKTKSTVLAIIAIRLVASYAQPPAIIMATVQFVFTVAVVLQVAIWAREIIIGLIQRRAADGHNETLANAMGIIRLLISVALFAIAAIVILDNMGVNVTGLVAGLGIGGIAIGLAAQGIFSDLFASLSIIFDRPFRVGETIKYDTSTATVERIGLKSTRLRSLNGELLVISNTNLLGKEITNFANLHRRRITFRIGVIYQTTPAMLRDLPALLQAQVEAGGHEFIRSSFLSFGPSSLDFELLFDVFSDDFDVVAAARTDIGIRLFEAMAAEGYEFAYPTQTTFTAAPDGTMIMPYAESSKAKPSATKAAKPA</sequence>
<dbReference type="SUPFAM" id="SSF82861">
    <property type="entry name" value="Mechanosensitive channel protein MscS (YggB), transmembrane region"/>
    <property type="match status" value="1"/>
</dbReference>
<dbReference type="InterPro" id="IPR006685">
    <property type="entry name" value="MscS_channel_2nd"/>
</dbReference>
<feature type="transmembrane region" description="Helical" evidence="7">
    <location>
        <begin position="33"/>
        <end position="52"/>
    </location>
</feature>
<dbReference type="SUPFAM" id="SSF82689">
    <property type="entry name" value="Mechanosensitive channel protein MscS (YggB), C-terminal domain"/>
    <property type="match status" value="1"/>
</dbReference>
<dbReference type="InterPro" id="IPR049142">
    <property type="entry name" value="MS_channel_1st"/>
</dbReference>
<dbReference type="InterPro" id="IPR023408">
    <property type="entry name" value="MscS_beta-dom_sf"/>
</dbReference>
<reference evidence="10 11" key="1">
    <citation type="journal article" date="2002" name="Int. J. Syst. Evol. Microbiol.">
        <title>Sphingopyxis witflariensis sp. nov., isolated from activated sludge.</title>
        <authorList>
            <person name="Kampfer P."/>
            <person name="Witzenberger R."/>
            <person name="Denner E.B."/>
            <person name="Busse H.J."/>
            <person name="Neef A."/>
        </authorList>
    </citation>
    <scope>NUCLEOTIDE SEQUENCE [LARGE SCALE GENOMIC DNA]</scope>
    <source>
        <strain evidence="10 11">DSM 14551</strain>
    </source>
</reference>
<evidence type="ECO:0000256" key="2">
    <source>
        <dbReference type="ARBA" id="ARBA00008017"/>
    </source>
</evidence>
<name>A0A246JYB6_9SPHN</name>
<comment type="caution">
    <text evidence="10">The sequence shown here is derived from an EMBL/GenBank/DDBJ whole genome shotgun (WGS) entry which is preliminary data.</text>
</comment>
<dbReference type="PANTHER" id="PTHR30566:SF25">
    <property type="entry name" value="INNER MEMBRANE PROTEIN"/>
    <property type="match status" value="1"/>
</dbReference>
<dbReference type="InterPro" id="IPR010920">
    <property type="entry name" value="LSM_dom_sf"/>
</dbReference>
<feature type="domain" description="Mechanosensitive ion channel transmembrane helices 2/3" evidence="9">
    <location>
        <begin position="156"/>
        <end position="196"/>
    </location>
</feature>
<keyword evidence="6 7" id="KW-0472">Membrane</keyword>
<dbReference type="Gene3D" id="2.30.30.60">
    <property type="match status" value="1"/>
</dbReference>
<evidence type="ECO:0000256" key="1">
    <source>
        <dbReference type="ARBA" id="ARBA00004651"/>
    </source>
</evidence>